<dbReference type="EMBL" id="BGZK01000643">
    <property type="protein sequence ID" value="GBP54290.1"/>
    <property type="molecule type" value="Genomic_DNA"/>
</dbReference>
<sequence length="417" mass="46897">MVAGPVNKRGEKANFNRQNVNQEQPLLLEELLEQEKREQERDGGAEWVGGVGVSAAVGVAVSATVGANVPTPAPPAVPLYTGVPPTAPPPPPDRIVTDADRHAQLLYEQWLQQYNAFATDQLRYYDAEVQKLRKIRKSLNSKQRQLRKSGNELTPTDAAELRRVSTEQAALQKHLEAARKQARQHSMLLQCCARGRPIIVEWERDARHSAGLSLVRALRSECLKKRRISQRSYRRPNSAELVSEYKKARRYLNKAIKDSKRRCGKELVEEVEKDPRGRSYKVVMAHLKSQLMPSPTSPKFLQKIVTALFLQHRKFDYPTAQDESEDIPTVTEKELKDACNRVGNNNAPGLDGIPNIALKTVIKAAPALFTETYDTCLKKGYFPSRWKQKILVLLLKGKKTTRGTIILPSTLHARYGG</sequence>
<dbReference type="PANTHER" id="PTHR45888:SF6">
    <property type="entry name" value="HL01030P-RELATED"/>
    <property type="match status" value="1"/>
</dbReference>
<comment type="caution">
    <text evidence="10">The sequence shown here is derived from an EMBL/GenBank/DDBJ whole genome shotgun (WGS) entry which is preliminary data.</text>
</comment>
<evidence type="ECO:0000256" key="8">
    <source>
        <dbReference type="ARBA" id="ARBA00023242"/>
    </source>
</evidence>
<keyword evidence="5" id="KW-0862">Zinc</keyword>
<keyword evidence="3" id="KW-0677">Repeat</keyword>
<keyword evidence="11" id="KW-1185">Reference proteome</keyword>
<evidence type="ECO:0000256" key="6">
    <source>
        <dbReference type="ARBA" id="ARBA00023015"/>
    </source>
</evidence>
<dbReference type="OrthoDB" id="308383at2759"/>
<evidence type="ECO:0000256" key="9">
    <source>
        <dbReference type="SAM" id="MobiDB-lite"/>
    </source>
</evidence>
<keyword evidence="6" id="KW-0805">Transcription regulation</keyword>
<comment type="subcellular location">
    <subcellularLocation>
        <location evidence="1">Nucleus</location>
    </subcellularLocation>
</comment>
<evidence type="ECO:0000256" key="3">
    <source>
        <dbReference type="ARBA" id="ARBA00022737"/>
    </source>
</evidence>
<organism evidence="10 11">
    <name type="scientific">Eumeta variegata</name>
    <name type="common">Bagworm moth</name>
    <name type="synonym">Eumeta japonica</name>
    <dbReference type="NCBI Taxonomy" id="151549"/>
    <lineage>
        <taxon>Eukaryota</taxon>
        <taxon>Metazoa</taxon>
        <taxon>Ecdysozoa</taxon>
        <taxon>Arthropoda</taxon>
        <taxon>Hexapoda</taxon>
        <taxon>Insecta</taxon>
        <taxon>Pterygota</taxon>
        <taxon>Neoptera</taxon>
        <taxon>Endopterygota</taxon>
        <taxon>Lepidoptera</taxon>
        <taxon>Glossata</taxon>
        <taxon>Ditrysia</taxon>
        <taxon>Tineoidea</taxon>
        <taxon>Psychidae</taxon>
        <taxon>Oiketicinae</taxon>
        <taxon>Eumeta</taxon>
    </lineage>
</organism>
<protein>
    <submittedName>
        <fullName evidence="10">115 kDa protein in type-1 retrotransposable element R1DM</fullName>
    </submittedName>
</protein>
<evidence type="ECO:0000313" key="10">
    <source>
        <dbReference type="EMBL" id="GBP54290.1"/>
    </source>
</evidence>
<dbReference type="GO" id="GO:0045944">
    <property type="term" value="P:positive regulation of transcription by RNA polymerase II"/>
    <property type="evidence" value="ECO:0007669"/>
    <property type="project" value="TreeGrafter"/>
</dbReference>
<dbReference type="PANTHER" id="PTHR45888">
    <property type="entry name" value="HL01030P-RELATED"/>
    <property type="match status" value="1"/>
</dbReference>
<dbReference type="AlphaFoldDB" id="A0A4C1WTU0"/>
<dbReference type="GO" id="GO:0008270">
    <property type="term" value="F:zinc ion binding"/>
    <property type="evidence" value="ECO:0007669"/>
    <property type="project" value="UniProtKB-KW"/>
</dbReference>
<accession>A0A4C1WTU0</accession>
<dbReference type="GO" id="GO:0003713">
    <property type="term" value="F:transcription coactivator activity"/>
    <property type="evidence" value="ECO:0007669"/>
    <property type="project" value="TreeGrafter"/>
</dbReference>
<evidence type="ECO:0000313" key="11">
    <source>
        <dbReference type="Proteomes" id="UP000299102"/>
    </source>
</evidence>
<name>A0A4C1WTU0_EUMVA</name>
<evidence type="ECO:0000256" key="7">
    <source>
        <dbReference type="ARBA" id="ARBA00023163"/>
    </source>
</evidence>
<reference evidence="10 11" key="1">
    <citation type="journal article" date="2019" name="Commun. Biol.">
        <title>The bagworm genome reveals a unique fibroin gene that provides high tensile strength.</title>
        <authorList>
            <person name="Kono N."/>
            <person name="Nakamura H."/>
            <person name="Ohtoshi R."/>
            <person name="Tomita M."/>
            <person name="Numata K."/>
            <person name="Arakawa K."/>
        </authorList>
    </citation>
    <scope>NUCLEOTIDE SEQUENCE [LARGE SCALE GENOMIC DNA]</scope>
</reference>
<keyword evidence="2" id="KW-0479">Metal-binding</keyword>
<dbReference type="GO" id="GO:0042800">
    <property type="term" value="F:histone H3K4 methyltransferase activity"/>
    <property type="evidence" value="ECO:0007669"/>
    <property type="project" value="TreeGrafter"/>
</dbReference>
<evidence type="ECO:0000256" key="2">
    <source>
        <dbReference type="ARBA" id="ARBA00022723"/>
    </source>
</evidence>
<dbReference type="STRING" id="151549.A0A4C1WTU0"/>
<keyword evidence="4" id="KW-0863">Zinc-finger</keyword>
<gene>
    <name evidence="10" type="ORF">EVAR_32637_1</name>
</gene>
<proteinExistence type="predicted"/>
<evidence type="ECO:0000256" key="1">
    <source>
        <dbReference type="ARBA" id="ARBA00004123"/>
    </source>
</evidence>
<evidence type="ECO:0000256" key="4">
    <source>
        <dbReference type="ARBA" id="ARBA00022771"/>
    </source>
</evidence>
<keyword evidence="7" id="KW-0804">Transcription</keyword>
<keyword evidence="8" id="KW-0539">Nucleus</keyword>
<evidence type="ECO:0000256" key="5">
    <source>
        <dbReference type="ARBA" id="ARBA00022833"/>
    </source>
</evidence>
<dbReference type="Proteomes" id="UP000299102">
    <property type="component" value="Unassembled WGS sequence"/>
</dbReference>
<feature type="region of interest" description="Disordered" evidence="9">
    <location>
        <begin position="140"/>
        <end position="159"/>
    </location>
</feature>
<dbReference type="GO" id="GO:0044666">
    <property type="term" value="C:MLL3/4 complex"/>
    <property type="evidence" value="ECO:0007669"/>
    <property type="project" value="TreeGrafter"/>
</dbReference>
<feature type="region of interest" description="Disordered" evidence="9">
    <location>
        <begin position="1"/>
        <end position="25"/>
    </location>
</feature>